<proteinExistence type="predicted"/>
<dbReference type="Proteomes" id="UP000178631">
    <property type="component" value="Unassembled WGS sequence"/>
</dbReference>
<name>A0A1F4UPH8_9BACT</name>
<dbReference type="EMBL" id="MEUP01000026">
    <property type="protein sequence ID" value="OGC46690.1"/>
    <property type="molecule type" value="Genomic_DNA"/>
</dbReference>
<dbReference type="AlphaFoldDB" id="A0A1F4UPH8"/>
<organism evidence="1 2">
    <name type="scientific">candidate division WS6 bacterium RIFOXYC1_FULL_33_10</name>
    <dbReference type="NCBI Taxonomy" id="1802606"/>
    <lineage>
        <taxon>Bacteria</taxon>
        <taxon>Candidatus Dojkabacteria</taxon>
    </lineage>
</organism>
<gene>
    <name evidence="1" type="ORF">A3J98_00025</name>
</gene>
<accession>A0A1F4UPH8</accession>
<sequence length="193" mass="22979">MEKVEIDEFEKEINIIHNVDLIMHDMKTVNQLCTQQYYKHKKGCPNFNRKNGCPPTIYHISQEYDLSSIHLLYVKFPFLDYISKKGEIHSDRNLRQLANQRHWQGHLRSSLDMYWGSIRKDYPYYRKISNPEGQGVNVEDTLKQYDIQMDWCKKDEQENIVEVPEYMYYVYLIGKSNNGVGISNEGEDIRSDI</sequence>
<comment type="caution">
    <text evidence="1">The sequence shown here is derived from an EMBL/GenBank/DDBJ whole genome shotgun (WGS) entry which is preliminary data.</text>
</comment>
<protein>
    <submittedName>
        <fullName evidence="1">Uncharacterized protein</fullName>
    </submittedName>
</protein>
<evidence type="ECO:0000313" key="1">
    <source>
        <dbReference type="EMBL" id="OGC46690.1"/>
    </source>
</evidence>
<reference evidence="1 2" key="1">
    <citation type="journal article" date="2016" name="Nat. Commun.">
        <title>Thousands of microbial genomes shed light on interconnected biogeochemical processes in an aquifer system.</title>
        <authorList>
            <person name="Anantharaman K."/>
            <person name="Brown C.T."/>
            <person name="Hug L.A."/>
            <person name="Sharon I."/>
            <person name="Castelle C.J."/>
            <person name="Probst A.J."/>
            <person name="Thomas B.C."/>
            <person name="Singh A."/>
            <person name="Wilkins M.J."/>
            <person name="Karaoz U."/>
            <person name="Brodie E.L."/>
            <person name="Williams K.H."/>
            <person name="Hubbard S.S."/>
            <person name="Banfield J.F."/>
        </authorList>
    </citation>
    <scope>NUCLEOTIDE SEQUENCE [LARGE SCALE GENOMIC DNA]</scope>
</reference>
<evidence type="ECO:0000313" key="2">
    <source>
        <dbReference type="Proteomes" id="UP000178631"/>
    </source>
</evidence>